<proteinExistence type="predicted"/>
<comment type="caution">
    <text evidence="3">The sequence shown here is derived from an EMBL/GenBank/DDBJ whole genome shotgun (WGS) entry which is preliminary data.</text>
</comment>
<protein>
    <recommendedName>
        <fullName evidence="5">BTB domain-containing protein</fullName>
    </recommendedName>
</protein>
<keyword evidence="4" id="KW-1185">Reference proteome</keyword>
<dbReference type="InterPro" id="IPR011333">
    <property type="entry name" value="SKP1/BTB/POZ_sf"/>
</dbReference>
<dbReference type="InterPro" id="IPR006571">
    <property type="entry name" value="TLDc_dom"/>
</dbReference>
<evidence type="ECO:0000259" key="2">
    <source>
        <dbReference type="PROSITE" id="PS51886"/>
    </source>
</evidence>
<organism evidence="3 4">
    <name type="scientific">Diversispora epigaea</name>
    <dbReference type="NCBI Taxonomy" id="1348612"/>
    <lineage>
        <taxon>Eukaryota</taxon>
        <taxon>Fungi</taxon>
        <taxon>Fungi incertae sedis</taxon>
        <taxon>Mucoromycota</taxon>
        <taxon>Glomeromycotina</taxon>
        <taxon>Glomeromycetes</taxon>
        <taxon>Diversisporales</taxon>
        <taxon>Diversisporaceae</taxon>
        <taxon>Diversispora</taxon>
    </lineage>
</organism>
<dbReference type="Pfam" id="PF07534">
    <property type="entry name" value="TLD"/>
    <property type="match status" value="1"/>
</dbReference>
<accession>A0A397JSD1</accession>
<dbReference type="AlphaFoldDB" id="A0A397JSD1"/>
<evidence type="ECO:0000313" key="3">
    <source>
        <dbReference type="EMBL" id="RHZ89818.1"/>
    </source>
</evidence>
<feature type="domain" description="TLDc" evidence="2">
    <location>
        <begin position="301"/>
        <end position="482"/>
    </location>
</feature>
<feature type="domain" description="BTB" evidence="1">
    <location>
        <begin position="23"/>
        <end position="92"/>
    </location>
</feature>
<dbReference type="SMART" id="SM00225">
    <property type="entry name" value="BTB"/>
    <property type="match status" value="1"/>
</dbReference>
<dbReference type="Gene3D" id="1.25.40.420">
    <property type="match status" value="1"/>
</dbReference>
<dbReference type="PROSITE" id="PS51886">
    <property type="entry name" value="TLDC"/>
    <property type="match status" value="1"/>
</dbReference>
<dbReference type="Pfam" id="PF00651">
    <property type="entry name" value="BTB"/>
    <property type="match status" value="1"/>
</dbReference>
<dbReference type="SMART" id="SM00584">
    <property type="entry name" value="TLDc"/>
    <property type="match status" value="1"/>
</dbReference>
<dbReference type="OrthoDB" id="309150at2759"/>
<dbReference type="SUPFAM" id="SSF54695">
    <property type="entry name" value="POZ domain"/>
    <property type="match status" value="1"/>
</dbReference>
<dbReference type="Proteomes" id="UP000266861">
    <property type="component" value="Unassembled WGS sequence"/>
</dbReference>
<dbReference type="EMBL" id="PQFF01000007">
    <property type="protein sequence ID" value="RHZ89818.1"/>
    <property type="molecule type" value="Genomic_DNA"/>
</dbReference>
<dbReference type="PANTHER" id="PTHR46306:SF1">
    <property type="entry name" value="BTB_POZ DOMAIN-CONTAINING PROTEIN 9"/>
    <property type="match status" value="1"/>
</dbReference>
<dbReference type="PANTHER" id="PTHR46306">
    <property type="entry name" value="BTB/POZ DOMAIN-CONTAINING PROTEIN 9"/>
    <property type="match status" value="1"/>
</dbReference>
<sequence length="486" mass="56605">MALKFFDKLSQNFIELLNDQDDYNIIIEVEDKKNFTAHSNVLKCRSPFFRKELDTITPNEKNVKTIIKPNISSQIFDIILKYIYGGIVNLENVESRIVFDLMLAANKFELEELSKKLETILIKDKASWLKTHFSLVYHSIFLNNNFKELENFCNDIVAKYPNLIFDAEDFTSLQESALVSLLKRDDIQMEESKIWEYTIKWGITQNSTLSTNLEEWNKDNFLTLKNTLQQCLPYIRYFHIPGDDIMDKVKPYKKILDKQLWEDLFQHFLTPDRPIKSVILPARSVLTPELPTRIKEPFSSTISSDEHAAEISSWIDRKTIAYPSTDYPYEFQLILRGSKDGFSPQTFWNICHGHTGTVVIIKVKGTDEILGGYNPLMWDNTKNDTYMHTNDSFIFSLKNGNIQNSILSRVAKPDCALYYYEKSYQNSYGPNFGGDSLYMYSSVSNFTMNNESHSSPNSERYEKQIRTTNQFSIVDYEVFKVNKKTT</sequence>
<dbReference type="InterPro" id="IPR011705">
    <property type="entry name" value="BACK"/>
</dbReference>
<reference evidence="3 4" key="1">
    <citation type="submission" date="2018-08" db="EMBL/GenBank/DDBJ databases">
        <title>Genome and evolution of the arbuscular mycorrhizal fungus Diversispora epigaea (formerly Glomus versiforme) and its bacterial endosymbionts.</title>
        <authorList>
            <person name="Sun X."/>
            <person name="Fei Z."/>
            <person name="Harrison M."/>
        </authorList>
    </citation>
    <scope>NUCLEOTIDE SEQUENCE [LARGE SCALE GENOMIC DNA]</scope>
    <source>
        <strain evidence="3 4">IT104</strain>
    </source>
</reference>
<evidence type="ECO:0000259" key="1">
    <source>
        <dbReference type="PROSITE" id="PS50097"/>
    </source>
</evidence>
<dbReference type="Gene3D" id="3.30.710.10">
    <property type="entry name" value="Potassium Channel Kv1.1, Chain A"/>
    <property type="match status" value="1"/>
</dbReference>
<dbReference type="PROSITE" id="PS50097">
    <property type="entry name" value="BTB"/>
    <property type="match status" value="1"/>
</dbReference>
<gene>
    <name evidence="3" type="ORF">Glove_9g162</name>
</gene>
<evidence type="ECO:0000313" key="4">
    <source>
        <dbReference type="Proteomes" id="UP000266861"/>
    </source>
</evidence>
<dbReference type="GO" id="GO:0005737">
    <property type="term" value="C:cytoplasm"/>
    <property type="evidence" value="ECO:0007669"/>
    <property type="project" value="TreeGrafter"/>
</dbReference>
<dbReference type="InterPro" id="IPR052407">
    <property type="entry name" value="BTB_POZ_domain_cont_9"/>
</dbReference>
<dbReference type="Pfam" id="PF07707">
    <property type="entry name" value="BACK"/>
    <property type="match status" value="1"/>
</dbReference>
<dbReference type="InterPro" id="IPR000210">
    <property type="entry name" value="BTB/POZ_dom"/>
</dbReference>
<evidence type="ECO:0008006" key="5">
    <source>
        <dbReference type="Google" id="ProtNLM"/>
    </source>
</evidence>
<name>A0A397JSD1_9GLOM</name>